<dbReference type="InterPro" id="IPR009019">
    <property type="entry name" value="KH_sf_prok-type"/>
</dbReference>
<dbReference type="STRING" id="29139.ENSVURP00010005968"/>
<reference evidence="6" key="1">
    <citation type="submission" date="2018-12" db="EMBL/GenBank/DDBJ databases">
        <authorList>
            <person name="Yazar S."/>
        </authorList>
    </citation>
    <scope>NUCLEOTIDE SEQUENCE [LARGE SCALE GENOMIC DNA]</scope>
</reference>
<dbReference type="GO" id="GO:0003723">
    <property type="term" value="F:RNA binding"/>
    <property type="evidence" value="ECO:0007669"/>
    <property type="project" value="UniProtKB-UniRule"/>
</dbReference>
<proteinExistence type="predicted"/>
<evidence type="ECO:0000256" key="2">
    <source>
        <dbReference type="PROSITE-ProRule" id="PRU00117"/>
    </source>
</evidence>
<dbReference type="InterPro" id="IPR012987">
    <property type="entry name" value="ROK_N"/>
</dbReference>
<reference evidence="5" key="3">
    <citation type="submission" date="2025-09" db="UniProtKB">
        <authorList>
            <consortium name="Ensembl"/>
        </authorList>
    </citation>
    <scope>IDENTIFICATION</scope>
</reference>
<protein>
    <recommendedName>
        <fullName evidence="4">ROK N-terminal domain-containing protein</fullName>
    </recommendedName>
</protein>
<name>A0A4X2K1T2_VOMUR</name>
<evidence type="ECO:0000259" key="4">
    <source>
        <dbReference type="Pfam" id="PF08067"/>
    </source>
</evidence>
<feature type="domain" description="ROK N-terminal" evidence="4">
    <location>
        <begin position="1"/>
        <end position="41"/>
    </location>
</feature>
<accession>A0A4X2K1T2</accession>
<feature type="region of interest" description="Disordered" evidence="3">
    <location>
        <begin position="1"/>
        <end position="22"/>
    </location>
</feature>
<reference evidence="5" key="2">
    <citation type="submission" date="2025-08" db="UniProtKB">
        <authorList>
            <consortium name="Ensembl"/>
        </authorList>
    </citation>
    <scope>IDENTIFICATION</scope>
</reference>
<evidence type="ECO:0000256" key="3">
    <source>
        <dbReference type="SAM" id="MobiDB-lite"/>
    </source>
</evidence>
<evidence type="ECO:0000256" key="1">
    <source>
        <dbReference type="ARBA" id="ARBA00022884"/>
    </source>
</evidence>
<evidence type="ECO:0000313" key="6">
    <source>
        <dbReference type="Proteomes" id="UP000314987"/>
    </source>
</evidence>
<dbReference type="OMA" id="IWHESGP"/>
<dbReference type="Ensembl" id="ENSVURT00010006750.1">
    <property type="protein sequence ID" value="ENSVURP00010005968.1"/>
    <property type="gene ID" value="ENSVURG00010004632.1"/>
</dbReference>
<keyword evidence="6" id="KW-1185">Reference proteome</keyword>
<dbReference type="PROSITE" id="PS50084">
    <property type="entry name" value="KH_TYPE_1"/>
    <property type="match status" value="1"/>
</dbReference>
<dbReference type="Gene3D" id="3.30.310.210">
    <property type="match status" value="1"/>
</dbReference>
<dbReference type="Pfam" id="PF08067">
    <property type="entry name" value="ROKNT"/>
    <property type="match status" value="1"/>
</dbReference>
<evidence type="ECO:0000313" key="5">
    <source>
        <dbReference type="Ensembl" id="ENSVURP00010005968.1"/>
    </source>
</evidence>
<dbReference type="GeneTree" id="ENSGT00940000166073"/>
<sequence length="108" mass="12234">MESEQPEETFCNTETSGEFGKCPDMEEKQAFKRSRNTDEMVELHILLQSKNTGAVIGKGGQNIKALSHVEYQCRYQNNWRYSEENHSYLGKGPAVAITHCNQPAPARI</sequence>
<dbReference type="Proteomes" id="UP000314987">
    <property type="component" value="Unassembled WGS sequence"/>
</dbReference>
<keyword evidence="1 2" id="KW-0694">RNA-binding</keyword>
<dbReference type="AlphaFoldDB" id="A0A4X2K1T2"/>
<dbReference type="SUPFAM" id="SSF54814">
    <property type="entry name" value="Prokaryotic type KH domain (KH-domain type II)"/>
    <property type="match status" value="1"/>
</dbReference>
<organism evidence="5 6">
    <name type="scientific">Vombatus ursinus</name>
    <name type="common">Common wombat</name>
    <dbReference type="NCBI Taxonomy" id="29139"/>
    <lineage>
        <taxon>Eukaryota</taxon>
        <taxon>Metazoa</taxon>
        <taxon>Chordata</taxon>
        <taxon>Craniata</taxon>
        <taxon>Vertebrata</taxon>
        <taxon>Euteleostomi</taxon>
        <taxon>Mammalia</taxon>
        <taxon>Metatheria</taxon>
        <taxon>Diprotodontia</taxon>
        <taxon>Vombatidae</taxon>
        <taxon>Vombatus</taxon>
    </lineage>
</organism>